<keyword evidence="9 14" id="KW-0560">Oxidoreductase</keyword>
<evidence type="ECO:0000256" key="14">
    <source>
        <dbReference type="RuleBase" id="RU000461"/>
    </source>
</evidence>
<name>A0A3L6GB94_MAIZE</name>
<dbReference type="PANTHER" id="PTHR47955:SF14">
    <property type="entry name" value="OS01G0543600 PROTEIN"/>
    <property type="match status" value="1"/>
</dbReference>
<evidence type="ECO:0000256" key="11">
    <source>
        <dbReference type="ARBA" id="ARBA00023033"/>
    </source>
</evidence>
<keyword evidence="6" id="KW-0812">Transmembrane</keyword>
<protein>
    <submittedName>
        <fullName evidence="15">Indole-2-monooxygenase</fullName>
    </submittedName>
</protein>
<evidence type="ECO:0000256" key="2">
    <source>
        <dbReference type="ARBA" id="ARBA00004370"/>
    </source>
</evidence>
<dbReference type="GO" id="GO:0016020">
    <property type="term" value="C:membrane"/>
    <property type="evidence" value="ECO:0007669"/>
    <property type="project" value="UniProtKB-SubCell"/>
</dbReference>
<evidence type="ECO:0000256" key="5">
    <source>
        <dbReference type="ARBA" id="ARBA00022617"/>
    </source>
</evidence>
<dbReference type="Proteomes" id="UP000251960">
    <property type="component" value="Chromosome 10"/>
</dbReference>
<proteinExistence type="inferred from homology"/>
<dbReference type="CDD" id="cd11072">
    <property type="entry name" value="CYP71-like"/>
    <property type="match status" value="1"/>
</dbReference>
<evidence type="ECO:0000313" key="15">
    <source>
        <dbReference type="EMBL" id="PWZ45558.1"/>
    </source>
</evidence>
<evidence type="ECO:0000256" key="1">
    <source>
        <dbReference type="ARBA" id="ARBA00001971"/>
    </source>
</evidence>
<comment type="cofactor">
    <cofactor evidence="1 13">
        <name>heme</name>
        <dbReference type="ChEBI" id="CHEBI:30413"/>
    </cofactor>
</comment>
<keyword evidence="7 13" id="KW-0479">Metal-binding</keyword>
<dbReference type="PROSITE" id="PS00086">
    <property type="entry name" value="CYTOCHROME_P450"/>
    <property type="match status" value="1"/>
</dbReference>
<organism evidence="15 16">
    <name type="scientific">Zea mays</name>
    <name type="common">Maize</name>
    <dbReference type="NCBI Taxonomy" id="4577"/>
    <lineage>
        <taxon>Eukaryota</taxon>
        <taxon>Viridiplantae</taxon>
        <taxon>Streptophyta</taxon>
        <taxon>Embryophyta</taxon>
        <taxon>Tracheophyta</taxon>
        <taxon>Spermatophyta</taxon>
        <taxon>Magnoliopsida</taxon>
        <taxon>Liliopsida</taxon>
        <taxon>Poales</taxon>
        <taxon>Poaceae</taxon>
        <taxon>PACMAD clade</taxon>
        <taxon>Panicoideae</taxon>
        <taxon>Andropogonodae</taxon>
        <taxon>Andropogoneae</taxon>
        <taxon>Tripsacinae</taxon>
        <taxon>Zea</taxon>
    </lineage>
</organism>
<dbReference type="EMBL" id="NCVQ01000002">
    <property type="protein sequence ID" value="PWZ45558.1"/>
    <property type="molecule type" value="Genomic_DNA"/>
</dbReference>
<evidence type="ECO:0000256" key="9">
    <source>
        <dbReference type="ARBA" id="ARBA00023002"/>
    </source>
</evidence>
<dbReference type="Pfam" id="PF00067">
    <property type="entry name" value="p450"/>
    <property type="match status" value="1"/>
</dbReference>
<keyword evidence="5 13" id="KW-0349">Heme</keyword>
<evidence type="ECO:0000256" key="8">
    <source>
        <dbReference type="ARBA" id="ARBA00022989"/>
    </source>
</evidence>
<dbReference type="Gene3D" id="1.10.630.10">
    <property type="entry name" value="Cytochrome P450"/>
    <property type="match status" value="1"/>
</dbReference>
<evidence type="ECO:0000256" key="12">
    <source>
        <dbReference type="ARBA" id="ARBA00023136"/>
    </source>
</evidence>
<dbReference type="GO" id="GO:0020037">
    <property type="term" value="F:heme binding"/>
    <property type="evidence" value="ECO:0007669"/>
    <property type="project" value="InterPro"/>
</dbReference>
<comment type="subcellular location">
    <subcellularLocation>
        <location evidence="2">Membrane</location>
    </subcellularLocation>
</comment>
<comment type="pathway">
    <text evidence="3">Secondary metabolite biosynthesis.</text>
</comment>
<evidence type="ECO:0000313" key="16">
    <source>
        <dbReference type="Proteomes" id="UP000251960"/>
    </source>
</evidence>
<dbReference type="InterPro" id="IPR001128">
    <property type="entry name" value="Cyt_P450"/>
</dbReference>
<evidence type="ECO:0000256" key="4">
    <source>
        <dbReference type="ARBA" id="ARBA00010617"/>
    </source>
</evidence>
<dbReference type="GO" id="GO:0004497">
    <property type="term" value="F:monooxygenase activity"/>
    <property type="evidence" value="ECO:0007669"/>
    <property type="project" value="UniProtKB-KW"/>
</dbReference>
<keyword evidence="12" id="KW-0472">Membrane</keyword>
<evidence type="ECO:0000256" key="10">
    <source>
        <dbReference type="ARBA" id="ARBA00023004"/>
    </source>
</evidence>
<dbReference type="InterPro" id="IPR002401">
    <property type="entry name" value="Cyt_P450_E_grp-I"/>
</dbReference>
<evidence type="ECO:0000256" key="7">
    <source>
        <dbReference type="ARBA" id="ARBA00022723"/>
    </source>
</evidence>
<dbReference type="GO" id="GO:0016705">
    <property type="term" value="F:oxidoreductase activity, acting on paired donors, with incorporation or reduction of molecular oxygen"/>
    <property type="evidence" value="ECO:0007669"/>
    <property type="project" value="InterPro"/>
</dbReference>
<dbReference type="InterPro" id="IPR036396">
    <property type="entry name" value="Cyt_P450_sf"/>
</dbReference>
<feature type="binding site" description="axial binding residue" evidence="13">
    <location>
        <position position="434"/>
    </location>
    <ligand>
        <name>heme</name>
        <dbReference type="ChEBI" id="CHEBI:30413"/>
    </ligand>
    <ligandPart>
        <name>Fe</name>
        <dbReference type="ChEBI" id="CHEBI:18248"/>
    </ligandPart>
</feature>
<dbReference type="ExpressionAtlas" id="A0A3L6GB94">
    <property type="expression patterns" value="baseline and differential"/>
</dbReference>
<dbReference type="SUPFAM" id="SSF48264">
    <property type="entry name" value="Cytochrome P450"/>
    <property type="match status" value="1"/>
</dbReference>
<accession>A0A3L6GB94</accession>
<dbReference type="InterPro" id="IPR017972">
    <property type="entry name" value="Cyt_P450_CS"/>
</dbReference>
<dbReference type="PANTHER" id="PTHR47955">
    <property type="entry name" value="CYTOCHROME P450 FAMILY 71 PROTEIN"/>
    <property type="match status" value="1"/>
</dbReference>
<keyword evidence="10 13" id="KW-0408">Iron</keyword>
<keyword evidence="8" id="KW-1133">Transmembrane helix</keyword>
<evidence type="ECO:0000256" key="6">
    <source>
        <dbReference type="ARBA" id="ARBA00022692"/>
    </source>
</evidence>
<evidence type="ECO:0000256" key="13">
    <source>
        <dbReference type="PIRSR" id="PIRSR602401-1"/>
    </source>
</evidence>
<dbReference type="PRINTS" id="PR00463">
    <property type="entry name" value="EP450I"/>
</dbReference>
<sequence length="509" mass="55368">MMPMPPSPPAVPLIGHLHLVAGGLPHVRLRDLAARQQDGEGLMLLRLGTVPTLVVSSPHAAQQVLRAHDKSFASRPRTVVGDILSYGPSDVGLAPYGEWWRQAKKLVTTHLLSARKVQCYRAAREEEVGAVIAKIHGAAGAHAAVDMSELLSSFTNDILCRAVAGRSFRADDGRNKVFRDAGTAVVGGFNPENLYPRLAKVAGGVLTWPARRRAERLRSQWDKVFDALIDEHAREMAGGAGGGDLEETDFIHVLLSVQEEYGLTRNSIKGILADMFTAGTDTSYAALEFAMAELMRHPHALAKLQAEVRKTTAAAAASGEKQVKETNLDGMTYLKAVIKETLRLHPPAPLLLPHLSLEDCDLDSYTVPAGTTVLINAWAIGRDPRVWNAPDEFMPERFIVDDDDDMGGIDNNGSVDLRGNDFQFLPFGSGRRICPGLNFALVSIELMLANLVYHFDWELAEGEDSNSNIDMTEVFGLTARRKHKLLLVPRSASSAPVAVDQSTGRGAHM</sequence>
<gene>
    <name evidence="15" type="primary">CYP71C4_4</name>
    <name evidence="15" type="ORF">Zm00014a_011118</name>
</gene>
<dbReference type="AlphaFoldDB" id="A0A3L6GB94"/>
<evidence type="ECO:0000256" key="3">
    <source>
        <dbReference type="ARBA" id="ARBA00005179"/>
    </source>
</evidence>
<reference evidence="15 16" key="1">
    <citation type="journal article" date="2018" name="Nat. Genet.">
        <title>Extensive intraspecific gene order and gene structural variations between Mo17 and other maize genomes.</title>
        <authorList>
            <person name="Sun S."/>
            <person name="Zhou Y."/>
            <person name="Chen J."/>
            <person name="Shi J."/>
            <person name="Zhao H."/>
            <person name="Zhao H."/>
            <person name="Song W."/>
            <person name="Zhang M."/>
            <person name="Cui Y."/>
            <person name="Dong X."/>
            <person name="Liu H."/>
            <person name="Ma X."/>
            <person name="Jiao Y."/>
            <person name="Wang B."/>
            <person name="Wei X."/>
            <person name="Stein J.C."/>
            <person name="Glaubitz J.C."/>
            <person name="Lu F."/>
            <person name="Yu G."/>
            <person name="Liang C."/>
            <person name="Fengler K."/>
            <person name="Li B."/>
            <person name="Rafalski A."/>
            <person name="Schnable P.S."/>
            <person name="Ware D.H."/>
            <person name="Buckler E.S."/>
            <person name="Lai J."/>
        </authorList>
    </citation>
    <scope>NUCLEOTIDE SEQUENCE [LARGE SCALE GENOMIC DNA]</scope>
    <source>
        <strain evidence="16">cv. Missouri 17</strain>
        <tissue evidence="15">Seedling</tissue>
    </source>
</reference>
<dbReference type="FunFam" id="1.10.630.10:FF:000055">
    <property type="entry name" value="Cytochrome P450 71A26"/>
    <property type="match status" value="1"/>
</dbReference>
<keyword evidence="11 14" id="KW-0503">Monooxygenase</keyword>
<dbReference type="PRINTS" id="PR00385">
    <property type="entry name" value="P450"/>
</dbReference>
<dbReference type="GO" id="GO:0005506">
    <property type="term" value="F:iron ion binding"/>
    <property type="evidence" value="ECO:0007669"/>
    <property type="project" value="InterPro"/>
</dbReference>
<comment type="caution">
    <text evidence="15">The sequence shown here is derived from an EMBL/GenBank/DDBJ whole genome shotgun (WGS) entry which is preliminary data.</text>
</comment>
<comment type="similarity">
    <text evidence="4 14">Belongs to the cytochrome P450 family.</text>
</comment>